<accession>A0A0L0FM41</accession>
<name>A0A0L0FM41_9EUKA</name>
<feature type="compositionally biased region" description="Basic and acidic residues" evidence="1">
    <location>
        <begin position="133"/>
        <end position="147"/>
    </location>
</feature>
<sequence length="147" mass="16552">MLRKIRTDGARATGCLPEVPRAPWFDMFKQLLQSEPVLVPRTPHTFLKYAKYACGKTPWGHTVIARVGLPNGFKPDPLFSQRLGYAEPKHTAYIMCLNTAREISVAMADAEGQPAFEQATSEEQQRRTRLTQAHHEQEHHGAADTVQ</sequence>
<evidence type="ECO:0000256" key="1">
    <source>
        <dbReference type="SAM" id="MobiDB-lite"/>
    </source>
</evidence>
<protein>
    <submittedName>
        <fullName evidence="2">Uncharacterized protein</fullName>
    </submittedName>
</protein>
<dbReference type="Proteomes" id="UP000054560">
    <property type="component" value="Unassembled WGS sequence"/>
</dbReference>
<dbReference type="RefSeq" id="XP_014151749.1">
    <property type="nucleotide sequence ID" value="XM_014296274.1"/>
</dbReference>
<feature type="region of interest" description="Disordered" evidence="1">
    <location>
        <begin position="111"/>
        <end position="147"/>
    </location>
</feature>
<organism evidence="2 3">
    <name type="scientific">Sphaeroforma arctica JP610</name>
    <dbReference type="NCBI Taxonomy" id="667725"/>
    <lineage>
        <taxon>Eukaryota</taxon>
        <taxon>Ichthyosporea</taxon>
        <taxon>Ichthyophonida</taxon>
        <taxon>Sphaeroforma</taxon>
    </lineage>
</organism>
<proteinExistence type="predicted"/>
<dbReference type="EMBL" id="KQ242616">
    <property type="protein sequence ID" value="KNC77847.1"/>
    <property type="molecule type" value="Genomic_DNA"/>
</dbReference>
<dbReference type="AlphaFoldDB" id="A0A0L0FM41"/>
<evidence type="ECO:0000313" key="2">
    <source>
        <dbReference type="EMBL" id="KNC77847.1"/>
    </source>
</evidence>
<evidence type="ECO:0000313" key="3">
    <source>
        <dbReference type="Proteomes" id="UP000054560"/>
    </source>
</evidence>
<dbReference type="GeneID" id="25910206"/>
<keyword evidence="3" id="KW-1185">Reference proteome</keyword>
<reference evidence="2 3" key="1">
    <citation type="submission" date="2011-02" db="EMBL/GenBank/DDBJ databases">
        <title>The Genome Sequence of Sphaeroforma arctica JP610.</title>
        <authorList>
            <consortium name="The Broad Institute Genome Sequencing Platform"/>
            <person name="Russ C."/>
            <person name="Cuomo C."/>
            <person name="Young S.K."/>
            <person name="Zeng Q."/>
            <person name="Gargeya S."/>
            <person name="Alvarado L."/>
            <person name="Berlin A."/>
            <person name="Chapman S.B."/>
            <person name="Chen Z."/>
            <person name="Freedman E."/>
            <person name="Gellesch M."/>
            <person name="Goldberg J."/>
            <person name="Griggs A."/>
            <person name="Gujja S."/>
            <person name="Heilman E."/>
            <person name="Heiman D."/>
            <person name="Howarth C."/>
            <person name="Mehta T."/>
            <person name="Neiman D."/>
            <person name="Pearson M."/>
            <person name="Roberts A."/>
            <person name="Saif S."/>
            <person name="Shea T."/>
            <person name="Shenoy N."/>
            <person name="Sisk P."/>
            <person name="Stolte C."/>
            <person name="Sykes S."/>
            <person name="White J."/>
            <person name="Yandava C."/>
            <person name="Burger G."/>
            <person name="Gray M.W."/>
            <person name="Holland P.W.H."/>
            <person name="King N."/>
            <person name="Lang F.B.F."/>
            <person name="Roger A.J."/>
            <person name="Ruiz-Trillo I."/>
            <person name="Haas B."/>
            <person name="Nusbaum C."/>
            <person name="Birren B."/>
        </authorList>
    </citation>
    <scope>NUCLEOTIDE SEQUENCE [LARGE SCALE GENOMIC DNA]</scope>
    <source>
        <strain evidence="2 3">JP610</strain>
    </source>
</reference>
<gene>
    <name evidence="2" type="ORF">SARC_09702</name>
</gene>